<dbReference type="Proteomes" id="UP000215145">
    <property type="component" value="Unassembled WGS sequence"/>
</dbReference>
<name>A0A229NXJ5_9BACL</name>
<dbReference type="Pfam" id="PF00933">
    <property type="entry name" value="Glyco_hydro_3"/>
    <property type="match status" value="1"/>
</dbReference>
<keyword evidence="4" id="KW-0472">Membrane</keyword>
<evidence type="ECO:0000259" key="5">
    <source>
        <dbReference type="Pfam" id="PF00933"/>
    </source>
</evidence>
<dbReference type="InterPro" id="IPR017853">
    <property type="entry name" value="GH"/>
</dbReference>
<feature type="transmembrane region" description="Helical" evidence="4">
    <location>
        <begin position="43"/>
        <end position="63"/>
    </location>
</feature>
<dbReference type="SUPFAM" id="SSF51445">
    <property type="entry name" value="(Trans)glycosidases"/>
    <property type="match status" value="1"/>
</dbReference>
<evidence type="ECO:0000313" key="7">
    <source>
        <dbReference type="Proteomes" id="UP000215145"/>
    </source>
</evidence>
<dbReference type="InterPro" id="IPR001764">
    <property type="entry name" value="Glyco_hydro_3_N"/>
</dbReference>
<dbReference type="GO" id="GO:0005975">
    <property type="term" value="P:carbohydrate metabolic process"/>
    <property type="evidence" value="ECO:0007669"/>
    <property type="project" value="InterPro"/>
</dbReference>
<comment type="similarity">
    <text evidence="1">Belongs to the glycosyl hydrolase 3 family.</text>
</comment>
<keyword evidence="4" id="KW-0812">Transmembrane</keyword>
<evidence type="ECO:0000256" key="1">
    <source>
        <dbReference type="ARBA" id="ARBA00005336"/>
    </source>
</evidence>
<gene>
    <name evidence="6" type="ORF">CGZ75_17675</name>
</gene>
<dbReference type="GO" id="GO:0009254">
    <property type="term" value="P:peptidoglycan turnover"/>
    <property type="evidence" value="ECO:0007669"/>
    <property type="project" value="TreeGrafter"/>
</dbReference>
<dbReference type="GO" id="GO:0004553">
    <property type="term" value="F:hydrolase activity, hydrolyzing O-glycosyl compounds"/>
    <property type="evidence" value="ECO:0007669"/>
    <property type="project" value="InterPro"/>
</dbReference>
<keyword evidence="4" id="KW-1133">Transmembrane helix</keyword>
<feature type="domain" description="Glycoside hydrolase family 3 N-terminal" evidence="5">
    <location>
        <begin position="119"/>
        <end position="440"/>
    </location>
</feature>
<evidence type="ECO:0000313" key="6">
    <source>
        <dbReference type="EMBL" id="OXM14716.1"/>
    </source>
</evidence>
<dbReference type="InterPro" id="IPR050226">
    <property type="entry name" value="NagZ_Beta-hexosaminidase"/>
</dbReference>
<reference evidence="6 7" key="1">
    <citation type="submission" date="2017-07" db="EMBL/GenBank/DDBJ databases">
        <title>Paenibacillus herberti R33 genome sequencing and assembly.</title>
        <authorList>
            <person name="Su W."/>
        </authorList>
    </citation>
    <scope>NUCLEOTIDE SEQUENCE [LARGE SCALE GENOMIC DNA]</scope>
    <source>
        <strain evidence="6 7">R33</strain>
    </source>
</reference>
<dbReference type="NCBIfam" id="NF003740">
    <property type="entry name" value="PRK05337.1"/>
    <property type="match status" value="1"/>
</dbReference>
<evidence type="ECO:0000256" key="2">
    <source>
        <dbReference type="ARBA" id="ARBA00022801"/>
    </source>
</evidence>
<dbReference type="PROSITE" id="PS00775">
    <property type="entry name" value="GLYCOSYL_HYDROL_F3"/>
    <property type="match status" value="1"/>
</dbReference>
<dbReference type="PANTHER" id="PTHR30480">
    <property type="entry name" value="BETA-HEXOSAMINIDASE-RELATED"/>
    <property type="match status" value="1"/>
</dbReference>
<dbReference type="PANTHER" id="PTHR30480:SF16">
    <property type="entry name" value="GLYCOSIDE HYDROLASE FAMILY 3 DOMAIN PROTEIN"/>
    <property type="match status" value="1"/>
</dbReference>
<keyword evidence="2" id="KW-0378">Hydrolase</keyword>
<accession>A0A229NXJ5</accession>
<sequence length="476" mass="50901">MRQPYSFLFVHNDEQSVPNPIMRGEVLNMRLKRKSTPQLKTRTAFMASLLLVAFVGAFVHWNIHAADSTALSLTGIAPVSAHPPAPLAASQEPIQWPTAPALTLEQQTTLADKVMAMSLSDKVGQLIIAGLDGELPDAATRAIINNREAGGFILFRSNMESVSSTVSLTNRLKELNRRAGGEPLFLAVDEEGGRVSRLPSSVDKLPSSGEVGKNGSEAYARAAGEQLAKRVKAFGFNVNFAPVLDVNSNPDNPVIGDRSFGSSPSLVAKLGIAELEAHKNNGVLGVVKHFPGHGDTAVDSHLELPVLDNGMSRLKQLELPPFEAAIDNGAEAVMVAHILLPKLDPDAPASLSKPIISGLLRDKLGFDGLVISDDLTMGAINDNYHLGDAAVRFILAGGDVALVCHGSDKISLVYDSLKKAVSRGTISTQRLNESVYRVLALKTVYKLADQPIPVPAIEQLNKQMEAALAPYRTDTP</sequence>
<dbReference type="OrthoDB" id="9805821at2"/>
<dbReference type="AlphaFoldDB" id="A0A229NXJ5"/>
<dbReference type="Gene3D" id="3.20.20.300">
    <property type="entry name" value="Glycoside hydrolase, family 3, N-terminal domain"/>
    <property type="match status" value="1"/>
</dbReference>
<comment type="caution">
    <text evidence="6">The sequence shown here is derived from an EMBL/GenBank/DDBJ whole genome shotgun (WGS) entry which is preliminary data.</text>
</comment>
<dbReference type="InterPro" id="IPR019800">
    <property type="entry name" value="Glyco_hydro_3_AS"/>
</dbReference>
<evidence type="ECO:0000256" key="3">
    <source>
        <dbReference type="ARBA" id="ARBA00023295"/>
    </source>
</evidence>
<evidence type="ECO:0000256" key="4">
    <source>
        <dbReference type="SAM" id="Phobius"/>
    </source>
</evidence>
<organism evidence="6 7">
    <name type="scientific">Paenibacillus herberti</name>
    <dbReference type="NCBI Taxonomy" id="1619309"/>
    <lineage>
        <taxon>Bacteria</taxon>
        <taxon>Bacillati</taxon>
        <taxon>Bacillota</taxon>
        <taxon>Bacilli</taxon>
        <taxon>Bacillales</taxon>
        <taxon>Paenibacillaceae</taxon>
        <taxon>Paenibacillus</taxon>
    </lineage>
</organism>
<keyword evidence="7" id="KW-1185">Reference proteome</keyword>
<keyword evidence="3" id="KW-0326">Glycosidase</keyword>
<dbReference type="InterPro" id="IPR036962">
    <property type="entry name" value="Glyco_hydro_3_N_sf"/>
</dbReference>
<protein>
    <submittedName>
        <fullName evidence="6">Beta-N-acetylhexosaminidase</fullName>
    </submittedName>
</protein>
<dbReference type="EMBL" id="NMUQ01000002">
    <property type="protein sequence ID" value="OXM14716.1"/>
    <property type="molecule type" value="Genomic_DNA"/>
</dbReference>
<proteinExistence type="inferred from homology"/>